<dbReference type="PANTHER" id="PTHR30041">
    <property type="entry name" value="ARSENATE REDUCTASE"/>
    <property type="match status" value="1"/>
</dbReference>
<dbReference type="AlphaFoldDB" id="A0A1G6V7E1"/>
<sequence>MEVWFNPACSRCRTARDELDRAGVGYTLRRYLDDPPSEDELRAALAALGLQPWDVTRTSEPLFRELGLSGAPRETRHDADAWVRVLAEHPRLLQRPIVLADDGRAWVARDGGTLTEVVAAARSGGQEMDPRDPATLYAEGPVAPEPPDDDRPESSPLRDSGGTGPGPDDLDRLL</sequence>
<evidence type="ECO:0000313" key="4">
    <source>
        <dbReference type="Proteomes" id="UP000199416"/>
    </source>
</evidence>
<accession>A0A1G6V7E1</accession>
<gene>
    <name evidence="3" type="ORF">SAMN05660690_4375</name>
</gene>
<dbReference type="PANTHER" id="PTHR30041:SF4">
    <property type="entry name" value="ARSENATE REDUCTASE"/>
    <property type="match status" value="1"/>
</dbReference>
<dbReference type="STRING" id="1190417.SAMN05660690_4375"/>
<dbReference type="Gene3D" id="3.40.30.10">
    <property type="entry name" value="Glutaredoxin"/>
    <property type="match status" value="1"/>
</dbReference>
<proteinExistence type="inferred from homology"/>
<feature type="region of interest" description="Disordered" evidence="2">
    <location>
        <begin position="121"/>
        <end position="174"/>
    </location>
</feature>
<dbReference type="EMBL" id="FMZF01000008">
    <property type="protein sequence ID" value="SDD49600.1"/>
    <property type="molecule type" value="Genomic_DNA"/>
</dbReference>
<dbReference type="PROSITE" id="PS51353">
    <property type="entry name" value="ARSC"/>
    <property type="match status" value="1"/>
</dbReference>
<dbReference type="InterPro" id="IPR006660">
    <property type="entry name" value="Arsenate_reductase-like"/>
</dbReference>
<keyword evidence="4" id="KW-1185">Reference proteome</keyword>
<evidence type="ECO:0000256" key="2">
    <source>
        <dbReference type="SAM" id="MobiDB-lite"/>
    </source>
</evidence>
<dbReference type="OrthoDB" id="9790554at2"/>
<dbReference type="Pfam" id="PF03960">
    <property type="entry name" value="ArsC"/>
    <property type="match status" value="1"/>
</dbReference>
<evidence type="ECO:0000256" key="1">
    <source>
        <dbReference type="PROSITE-ProRule" id="PRU01282"/>
    </source>
</evidence>
<dbReference type="InterPro" id="IPR036249">
    <property type="entry name" value="Thioredoxin-like_sf"/>
</dbReference>
<dbReference type="RefSeq" id="WP_091368895.1">
    <property type="nucleotide sequence ID" value="NZ_FMZF01000008.1"/>
</dbReference>
<evidence type="ECO:0000313" key="3">
    <source>
        <dbReference type="EMBL" id="SDD49600.1"/>
    </source>
</evidence>
<organism evidence="3 4">
    <name type="scientific">Geodermatophilus telluris</name>
    <dbReference type="NCBI Taxonomy" id="1190417"/>
    <lineage>
        <taxon>Bacteria</taxon>
        <taxon>Bacillati</taxon>
        <taxon>Actinomycetota</taxon>
        <taxon>Actinomycetes</taxon>
        <taxon>Geodermatophilales</taxon>
        <taxon>Geodermatophilaceae</taxon>
        <taxon>Geodermatophilus</taxon>
    </lineage>
</organism>
<dbReference type="SUPFAM" id="SSF52833">
    <property type="entry name" value="Thioredoxin-like"/>
    <property type="match status" value="1"/>
</dbReference>
<comment type="similarity">
    <text evidence="1">Belongs to the ArsC family.</text>
</comment>
<reference evidence="4" key="1">
    <citation type="submission" date="2016-10" db="EMBL/GenBank/DDBJ databases">
        <authorList>
            <person name="Varghese N."/>
            <person name="Submissions S."/>
        </authorList>
    </citation>
    <scope>NUCLEOTIDE SEQUENCE [LARGE SCALE GENOMIC DNA]</scope>
    <source>
        <strain evidence="4">DSM 45421</strain>
    </source>
</reference>
<dbReference type="Proteomes" id="UP000199416">
    <property type="component" value="Unassembled WGS sequence"/>
</dbReference>
<name>A0A1G6V7E1_9ACTN</name>
<protein>
    <submittedName>
        <fullName evidence="3">Arsenate reductase</fullName>
    </submittedName>
</protein>